<dbReference type="AlphaFoldDB" id="A0A7W8YR94"/>
<dbReference type="Proteomes" id="UP000537718">
    <property type="component" value="Unassembled WGS sequence"/>
</dbReference>
<evidence type="ECO:0000256" key="3">
    <source>
        <dbReference type="ARBA" id="ARBA00023082"/>
    </source>
</evidence>
<dbReference type="InterPro" id="IPR013249">
    <property type="entry name" value="RNA_pol_sigma70_r4_t2"/>
</dbReference>
<dbReference type="PANTHER" id="PTHR43133:SF46">
    <property type="entry name" value="RNA POLYMERASE SIGMA-70 FACTOR ECF SUBFAMILY"/>
    <property type="match status" value="1"/>
</dbReference>
<evidence type="ECO:0000259" key="6">
    <source>
        <dbReference type="Pfam" id="PF08281"/>
    </source>
</evidence>
<keyword evidence="4" id="KW-0804">Transcription</keyword>
<feature type="domain" description="RNA polymerase sigma-70 region 2" evidence="5">
    <location>
        <begin position="33"/>
        <end position="100"/>
    </location>
</feature>
<dbReference type="Pfam" id="PF08281">
    <property type="entry name" value="Sigma70_r4_2"/>
    <property type="match status" value="1"/>
</dbReference>
<gene>
    <name evidence="7" type="ORF">HDE69_001375</name>
</gene>
<dbReference type="InterPro" id="IPR039425">
    <property type="entry name" value="RNA_pol_sigma-70-like"/>
</dbReference>
<dbReference type="InterPro" id="IPR007627">
    <property type="entry name" value="RNA_pol_sigma70_r2"/>
</dbReference>
<dbReference type="Pfam" id="PF04542">
    <property type="entry name" value="Sigma70_r2"/>
    <property type="match status" value="1"/>
</dbReference>
<dbReference type="GO" id="GO:0016987">
    <property type="term" value="F:sigma factor activity"/>
    <property type="evidence" value="ECO:0007669"/>
    <property type="project" value="UniProtKB-KW"/>
</dbReference>
<dbReference type="SUPFAM" id="SSF88946">
    <property type="entry name" value="Sigma2 domain of RNA polymerase sigma factors"/>
    <property type="match status" value="1"/>
</dbReference>
<dbReference type="PANTHER" id="PTHR43133">
    <property type="entry name" value="RNA POLYMERASE ECF-TYPE SIGMA FACTO"/>
    <property type="match status" value="1"/>
</dbReference>
<dbReference type="EMBL" id="JACHCF010000003">
    <property type="protein sequence ID" value="MBB5620326.1"/>
    <property type="molecule type" value="Genomic_DNA"/>
</dbReference>
<evidence type="ECO:0000256" key="1">
    <source>
        <dbReference type="ARBA" id="ARBA00010641"/>
    </source>
</evidence>
<keyword evidence="2" id="KW-0805">Transcription regulation</keyword>
<dbReference type="GO" id="GO:0006352">
    <property type="term" value="P:DNA-templated transcription initiation"/>
    <property type="evidence" value="ECO:0007669"/>
    <property type="project" value="InterPro"/>
</dbReference>
<dbReference type="NCBIfam" id="TIGR02937">
    <property type="entry name" value="sigma70-ECF"/>
    <property type="match status" value="1"/>
</dbReference>
<dbReference type="InterPro" id="IPR036388">
    <property type="entry name" value="WH-like_DNA-bd_sf"/>
</dbReference>
<evidence type="ECO:0000259" key="5">
    <source>
        <dbReference type="Pfam" id="PF04542"/>
    </source>
</evidence>
<dbReference type="Gene3D" id="1.10.10.10">
    <property type="entry name" value="Winged helix-like DNA-binding domain superfamily/Winged helix DNA-binding domain"/>
    <property type="match status" value="1"/>
</dbReference>
<comment type="caution">
    <text evidence="7">The sequence shown here is derived from an EMBL/GenBank/DDBJ whole genome shotgun (WGS) entry which is preliminary data.</text>
</comment>
<feature type="domain" description="RNA polymerase sigma factor 70 region 4 type 2" evidence="6">
    <location>
        <begin position="139"/>
        <end position="186"/>
    </location>
</feature>
<dbReference type="CDD" id="cd06171">
    <property type="entry name" value="Sigma70_r4"/>
    <property type="match status" value="1"/>
</dbReference>
<proteinExistence type="inferred from homology"/>
<keyword evidence="3" id="KW-0731">Sigma factor</keyword>
<evidence type="ECO:0000256" key="4">
    <source>
        <dbReference type="ARBA" id="ARBA00023163"/>
    </source>
</evidence>
<dbReference type="SUPFAM" id="SSF88659">
    <property type="entry name" value="Sigma3 and sigma4 domains of RNA polymerase sigma factors"/>
    <property type="match status" value="1"/>
</dbReference>
<reference evidence="7 8" key="1">
    <citation type="submission" date="2020-08" db="EMBL/GenBank/DDBJ databases">
        <title>Genomic Encyclopedia of Type Strains, Phase IV (KMG-V): Genome sequencing to study the core and pangenomes of soil and plant-associated prokaryotes.</title>
        <authorList>
            <person name="Whitman W."/>
        </authorList>
    </citation>
    <scope>NUCLEOTIDE SEQUENCE [LARGE SCALE GENOMIC DNA]</scope>
    <source>
        <strain evidence="7 8">MP7CTX6</strain>
    </source>
</reference>
<dbReference type="InterPro" id="IPR013324">
    <property type="entry name" value="RNA_pol_sigma_r3/r4-like"/>
</dbReference>
<evidence type="ECO:0000256" key="2">
    <source>
        <dbReference type="ARBA" id="ARBA00023015"/>
    </source>
</evidence>
<dbReference type="Gene3D" id="1.10.1740.10">
    <property type="match status" value="1"/>
</dbReference>
<evidence type="ECO:0000313" key="7">
    <source>
        <dbReference type="EMBL" id="MBB5620326.1"/>
    </source>
</evidence>
<comment type="similarity">
    <text evidence="1">Belongs to the sigma-70 factor family. ECF subfamily.</text>
</comment>
<organism evidence="7 8">
    <name type="scientific">Pedobacter cryoconitis</name>
    <dbReference type="NCBI Taxonomy" id="188932"/>
    <lineage>
        <taxon>Bacteria</taxon>
        <taxon>Pseudomonadati</taxon>
        <taxon>Bacteroidota</taxon>
        <taxon>Sphingobacteriia</taxon>
        <taxon>Sphingobacteriales</taxon>
        <taxon>Sphingobacteriaceae</taxon>
        <taxon>Pedobacter</taxon>
    </lineage>
</organism>
<dbReference type="InterPro" id="IPR014284">
    <property type="entry name" value="RNA_pol_sigma-70_dom"/>
</dbReference>
<dbReference type="RefSeq" id="WP_183866366.1">
    <property type="nucleotide sequence ID" value="NZ_JACHCF010000003.1"/>
</dbReference>
<sequence>MQANNRNSTMSLLDDAELVDQIKQHNKHAFDELYIRFAKTLTGYGLRLTDDIQIIEDSLHDVFVWIWTNRAKFDIRYSLKSYLIKSVRTTIIHKLKTQQKNVSTDFVDDDEEIHSDFSFYNTVESEFIAKESHQSTATKVLAMLETLSPKQKELIHLRYYQEMSFKEIAALLNISIKGCYKLMGRAIDGLRQKHLLILFLLWVHGVINP</sequence>
<dbReference type="GO" id="GO:0003677">
    <property type="term" value="F:DNA binding"/>
    <property type="evidence" value="ECO:0007669"/>
    <property type="project" value="InterPro"/>
</dbReference>
<dbReference type="InterPro" id="IPR013325">
    <property type="entry name" value="RNA_pol_sigma_r2"/>
</dbReference>
<accession>A0A7W8YR94</accession>
<name>A0A7W8YR94_9SPHI</name>
<protein>
    <submittedName>
        <fullName evidence="7">RNA polymerase sigma factor (Sigma-70 family)</fullName>
    </submittedName>
</protein>
<evidence type="ECO:0000313" key="8">
    <source>
        <dbReference type="Proteomes" id="UP000537718"/>
    </source>
</evidence>